<proteinExistence type="predicted"/>
<protein>
    <submittedName>
        <fullName evidence="1">Uncharacterized protein</fullName>
    </submittedName>
</protein>
<comment type="caution">
    <text evidence="1">The sequence shown here is derived from an EMBL/GenBank/DDBJ whole genome shotgun (WGS) entry which is preliminary data.</text>
</comment>
<accession>A0ACC1TI90</accession>
<name>A0ACC1TI90_9AGAR</name>
<organism evidence="1 2">
    <name type="scientific">Lentinula aff. lateritia</name>
    <dbReference type="NCBI Taxonomy" id="2804960"/>
    <lineage>
        <taxon>Eukaryota</taxon>
        <taxon>Fungi</taxon>
        <taxon>Dikarya</taxon>
        <taxon>Basidiomycota</taxon>
        <taxon>Agaricomycotina</taxon>
        <taxon>Agaricomycetes</taxon>
        <taxon>Agaricomycetidae</taxon>
        <taxon>Agaricales</taxon>
        <taxon>Marasmiineae</taxon>
        <taxon>Omphalotaceae</taxon>
        <taxon>Lentinula</taxon>
    </lineage>
</organism>
<sequence length="199" mass="22564">MSVQLIAAPPPKQLSSKDQQDFSTEQKDEVQIIYESAPKHQINKLTLPHSYQLSLFIAKLKLASSAHLKLNSVDPLPDLYANEDWACLPEQGHLAIGDEECYYDEESAESNDNEEEDSPRWILSKQKPLSKEKTVQATKTLRNFVHIHRYEFGITNKTGRLHPKNKKGKPNKRSGVLGKETLAVIREDMSRLCLPSEIA</sequence>
<keyword evidence="2" id="KW-1185">Reference proteome</keyword>
<dbReference type="EMBL" id="MU796260">
    <property type="protein sequence ID" value="KAJ3804141.1"/>
    <property type="molecule type" value="Genomic_DNA"/>
</dbReference>
<evidence type="ECO:0000313" key="1">
    <source>
        <dbReference type="EMBL" id="KAJ3804141.1"/>
    </source>
</evidence>
<reference evidence="1" key="1">
    <citation type="submission" date="2022-09" db="EMBL/GenBank/DDBJ databases">
        <title>A Global Phylogenomic Analysis of the Shiitake Genus Lentinula.</title>
        <authorList>
            <consortium name="DOE Joint Genome Institute"/>
            <person name="Sierra-Patev S."/>
            <person name="Min B."/>
            <person name="Naranjo-Ortiz M."/>
            <person name="Looney B."/>
            <person name="Konkel Z."/>
            <person name="Slot J.C."/>
            <person name="Sakamoto Y."/>
            <person name="Steenwyk J.L."/>
            <person name="Rokas A."/>
            <person name="Carro J."/>
            <person name="Camarero S."/>
            <person name="Ferreira P."/>
            <person name="Molpeceres G."/>
            <person name="Ruiz-Duenas F.J."/>
            <person name="Serrano A."/>
            <person name="Henrissat B."/>
            <person name="Drula E."/>
            <person name="Hughes K.W."/>
            <person name="Mata J.L."/>
            <person name="Ishikawa N.K."/>
            <person name="Vargas-Isla R."/>
            <person name="Ushijima S."/>
            <person name="Smith C.A."/>
            <person name="Ahrendt S."/>
            <person name="Andreopoulos W."/>
            <person name="He G."/>
            <person name="Labutti K."/>
            <person name="Lipzen A."/>
            <person name="Ng V."/>
            <person name="Riley R."/>
            <person name="Sandor L."/>
            <person name="Barry K."/>
            <person name="Martinez A.T."/>
            <person name="Xiao Y."/>
            <person name="Gibbons J.G."/>
            <person name="Terashima K."/>
            <person name="Grigoriev I.V."/>
            <person name="Hibbett D.S."/>
        </authorList>
    </citation>
    <scope>NUCLEOTIDE SEQUENCE</scope>
    <source>
        <strain evidence="1">TMI1499</strain>
    </source>
</reference>
<gene>
    <name evidence="1" type="ORF">F5876DRAFT_70881</name>
</gene>
<dbReference type="Proteomes" id="UP001163835">
    <property type="component" value="Unassembled WGS sequence"/>
</dbReference>
<evidence type="ECO:0000313" key="2">
    <source>
        <dbReference type="Proteomes" id="UP001163835"/>
    </source>
</evidence>